<evidence type="ECO:0000259" key="1">
    <source>
        <dbReference type="Pfam" id="PF02826"/>
    </source>
</evidence>
<dbReference type="Pfam" id="PF02826">
    <property type="entry name" value="2-Hacid_dh_C"/>
    <property type="match status" value="1"/>
</dbReference>
<dbReference type="SUPFAM" id="SSF51735">
    <property type="entry name" value="NAD(P)-binding Rossmann-fold domains"/>
    <property type="match status" value="1"/>
</dbReference>
<dbReference type="GO" id="GO:0051287">
    <property type="term" value="F:NAD binding"/>
    <property type="evidence" value="ECO:0007669"/>
    <property type="project" value="InterPro"/>
</dbReference>
<dbReference type="RefSeq" id="WP_038088999.1">
    <property type="nucleotide sequence ID" value="NZ_JMIR01000016.1"/>
</dbReference>
<dbReference type="NCBIfam" id="TIGR02853">
    <property type="entry name" value="spore_dpaA"/>
    <property type="match status" value="1"/>
</dbReference>
<feature type="domain" description="Dipicolinate synthase subunit A N-terminal" evidence="2">
    <location>
        <begin position="6"/>
        <end position="123"/>
    </location>
</feature>
<dbReference type="OrthoDB" id="8840764at2"/>
<evidence type="ECO:0000313" key="3">
    <source>
        <dbReference type="EMBL" id="KEO82988.1"/>
    </source>
</evidence>
<dbReference type="AlphaFoldDB" id="A0A074LSZ9"/>
<dbReference type="NCBIfam" id="NF006162">
    <property type="entry name" value="PRK08306.1"/>
    <property type="match status" value="1"/>
</dbReference>
<name>A0A074LSZ9_9BACL</name>
<accession>A0A074LSZ9</accession>
<keyword evidence="4" id="KW-1185">Reference proteome</keyword>
<evidence type="ECO:0000259" key="2">
    <source>
        <dbReference type="Pfam" id="PF16924"/>
    </source>
</evidence>
<dbReference type="InterPro" id="IPR006140">
    <property type="entry name" value="D-isomer_DH_NAD-bd"/>
</dbReference>
<feature type="domain" description="D-isomer specific 2-hydroxyacid dehydrogenase NAD-binding" evidence="1">
    <location>
        <begin position="149"/>
        <end position="243"/>
    </location>
</feature>
<dbReference type="EMBL" id="JMIR01000016">
    <property type="protein sequence ID" value="KEO82988.1"/>
    <property type="molecule type" value="Genomic_DNA"/>
</dbReference>
<proteinExistence type="predicted"/>
<sequence>MLTGIKMAFVGGDARIIEVIKHASELDAGIVLIGFDQLETPLPDTVKAELSPDVFSDVDAIVLPVSGMDDEGNVQAQYSSSPLVLDESHFEAMPRHTMIFTGIARKRLAETCQARDLRLFKLMELDEVAIHNSIPSAEGAIQFAMQNTDITLHGSHSVVLGFGRCGITLARMLTGIGANVTCCARSAADLARIEEMGLQAVPMQDLAAAVREAQIIFNTVPAMILSAQILAKVPKSCVIIDIASNPGGTDFRYAEKRGIKAILAPSLPGIVAPKTAGQILARTLCRLLRENA</sequence>
<dbReference type="InterPro" id="IPR031629">
    <property type="entry name" value="DpaA_N"/>
</dbReference>
<dbReference type="Gene3D" id="3.40.50.720">
    <property type="entry name" value="NAD(P)-binding Rossmann-like Domain"/>
    <property type="match status" value="2"/>
</dbReference>
<reference evidence="3 4" key="1">
    <citation type="journal article" date="2013" name="Int. J. Syst. Evol. Microbiol.">
        <title>Tumebacillus flagellatus sp. nov., an alpha-amylase/pullulanase-producing bacterium isolated from cassava wastewater.</title>
        <authorList>
            <person name="Wang Q."/>
            <person name="Xie N."/>
            <person name="Qin Y."/>
            <person name="Shen N."/>
            <person name="Zhu J."/>
            <person name="Mi H."/>
            <person name="Huang R."/>
        </authorList>
    </citation>
    <scope>NUCLEOTIDE SEQUENCE [LARGE SCALE GENOMIC DNA]</scope>
    <source>
        <strain evidence="3 4">GST4</strain>
    </source>
</reference>
<dbReference type="STRING" id="1157490.EL26_12895"/>
<dbReference type="InterPro" id="IPR014215">
    <property type="entry name" value="Dipicolinic_acid_synth_A"/>
</dbReference>
<dbReference type="eggNOG" id="COG0169">
    <property type="taxonomic scope" value="Bacteria"/>
</dbReference>
<comment type="caution">
    <text evidence="3">The sequence shown here is derived from an EMBL/GenBank/DDBJ whole genome shotgun (WGS) entry which is preliminary data.</text>
</comment>
<dbReference type="Proteomes" id="UP000027931">
    <property type="component" value="Unassembled WGS sequence"/>
</dbReference>
<organism evidence="3 4">
    <name type="scientific">Tumebacillus flagellatus</name>
    <dbReference type="NCBI Taxonomy" id="1157490"/>
    <lineage>
        <taxon>Bacteria</taxon>
        <taxon>Bacillati</taxon>
        <taxon>Bacillota</taxon>
        <taxon>Bacilli</taxon>
        <taxon>Bacillales</taxon>
        <taxon>Alicyclobacillaceae</taxon>
        <taxon>Tumebacillus</taxon>
    </lineage>
</organism>
<evidence type="ECO:0000313" key="4">
    <source>
        <dbReference type="Proteomes" id="UP000027931"/>
    </source>
</evidence>
<dbReference type="InterPro" id="IPR036291">
    <property type="entry name" value="NAD(P)-bd_dom_sf"/>
</dbReference>
<protein>
    <submittedName>
        <fullName evidence="3">Dipicolinate synthase subunit A</fullName>
    </submittedName>
</protein>
<gene>
    <name evidence="3" type="ORF">EL26_12895</name>
</gene>
<dbReference type="Pfam" id="PF16924">
    <property type="entry name" value="DpaA_N"/>
    <property type="match status" value="1"/>
</dbReference>